<reference evidence="3 4" key="1">
    <citation type="submission" date="2020-07" db="EMBL/GenBank/DDBJ databases">
        <title>Sequencing the genomes of 1000 actinobacteria strains.</title>
        <authorList>
            <person name="Klenk H.-P."/>
        </authorList>
    </citation>
    <scope>NUCLEOTIDE SEQUENCE [LARGE SCALE GENOMIC DNA]</scope>
    <source>
        <strain evidence="3 4">DSM 104006</strain>
    </source>
</reference>
<evidence type="ECO:0000256" key="1">
    <source>
        <dbReference type="SAM" id="MobiDB-lite"/>
    </source>
</evidence>
<name>A0A853B707_9PSEU</name>
<feature type="signal peptide" evidence="2">
    <location>
        <begin position="1"/>
        <end position="19"/>
    </location>
</feature>
<dbReference type="PROSITE" id="PS51257">
    <property type="entry name" value="PROKAR_LIPOPROTEIN"/>
    <property type="match status" value="1"/>
</dbReference>
<feature type="region of interest" description="Disordered" evidence="1">
    <location>
        <begin position="26"/>
        <end position="73"/>
    </location>
</feature>
<accession>A0A853B707</accession>
<feature type="chain" id="PRO_5039592381" description="Lipoprotein" evidence="2">
    <location>
        <begin position="20"/>
        <end position="171"/>
    </location>
</feature>
<evidence type="ECO:0000313" key="3">
    <source>
        <dbReference type="EMBL" id="NYI90592.1"/>
    </source>
</evidence>
<gene>
    <name evidence="3" type="ORF">HNR02_003915</name>
</gene>
<dbReference type="AlphaFoldDB" id="A0A853B707"/>
<evidence type="ECO:0008006" key="5">
    <source>
        <dbReference type="Google" id="ProtNLM"/>
    </source>
</evidence>
<dbReference type="EMBL" id="JACCFK010000001">
    <property type="protein sequence ID" value="NYI90592.1"/>
    <property type="molecule type" value="Genomic_DNA"/>
</dbReference>
<evidence type="ECO:0000256" key="2">
    <source>
        <dbReference type="SAM" id="SignalP"/>
    </source>
</evidence>
<dbReference type="RefSeq" id="WP_246338596.1">
    <property type="nucleotide sequence ID" value="NZ_JACCFK010000001.1"/>
</dbReference>
<sequence length="171" mass="17851">MRWKATMCGLGLVLVAATACGEQTDSVQPGAGGGQPTSSEAAPTAPGVPATELPPVMPGGPRQMQPPDGAEQVPAARVDATVLPADFPREVFVSADGRQVFIRAEEGGCGRAAAEVTEQTDTRVVINLVENKTQQAGQMCTMDIRYPVVSATLSEPLTERTVVLESAKRGY</sequence>
<keyword evidence="2" id="KW-0732">Signal</keyword>
<keyword evidence="4" id="KW-1185">Reference proteome</keyword>
<organism evidence="3 4">
    <name type="scientific">Amycolatopsis endophytica</name>
    <dbReference type="NCBI Taxonomy" id="860233"/>
    <lineage>
        <taxon>Bacteria</taxon>
        <taxon>Bacillati</taxon>
        <taxon>Actinomycetota</taxon>
        <taxon>Actinomycetes</taxon>
        <taxon>Pseudonocardiales</taxon>
        <taxon>Pseudonocardiaceae</taxon>
        <taxon>Amycolatopsis</taxon>
    </lineage>
</organism>
<dbReference type="Proteomes" id="UP000549616">
    <property type="component" value="Unassembled WGS sequence"/>
</dbReference>
<proteinExistence type="predicted"/>
<protein>
    <recommendedName>
        <fullName evidence="5">Lipoprotein</fullName>
    </recommendedName>
</protein>
<comment type="caution">
    <text evidence="3">The sequence shown here is derived from an EMBL/GenBank/DDBJ whole genome shotgun (WGS) entry which is preliminary data.</text>
</comment>
<evidence type="ECO:0000313" key="4">
    <source>
        <dbReference type="Proteomes" id="UP000549616"/>
    </source>
</evidence>